<evidence type="ECO:0000313" key="9">
    <source>
        <dbReference type="Proteomes" id="UP001054945"/>
    </source>
</evidence>
<evidence type="ECO:0000256" key="4">
    <source>
        <dbReference type="PROSITE-ProRule" id="PRU00175"/>
    </source>
</evidence>
<keyword evidence="2 4" id="KW-0863">Zinc-finger</keyword>
<evidence type="ECO:0000256" key="3">
    <source>
        <dbReference type="ARBA" id="ARBA00022833"/>
    </source>
</evidence>
<dbReference type="EMBL" id="BPLR01008049">
    <property type="protein sequence ID" value="GIY21690.1"/>
    <property type="molecule type" value="Genomic_DNA"/>
</dbReference>
<dbReference type="PANTHER" id="PTHR46569">
    <property type="entry name" value="E3 UBIQUITIN-PROTEIN LIGASE TRAIP"/>
    <property type="match status" value="1"/>
</dbReference>
<accession>A0AAV4RJ07</accession>
<proteinExistence type="predicted"/>
<evidence type="ECO:0000256" key="1">
    <source>
        <dbReference type="ARBA" id="ARBA00022723"/>
    </source>
</evidence>
<feature type="coiled-coil region" evidence="5">
    <location>
        <begin position="128"/>
        <end position="162"/>
    </location>
</feature>
<keyword evidence="5" id="KW-0175">Coiled coil</keyword>
<feature type="coiled-coil region" evidence="5">
    <location>
        <begin position="69"/>
        <end position="96"/>
    </location>
</feature>
<organism evidence="8 9">
    <name type="scientific">Caerostris extrusa</name>
    <name type="common">Bark spider</name>
    <name type="synonym">Caerostris bankana</name>
    <dbReference type="NCBI Taxonomy" id="172846"/>
    <lineage>
        <taxon>Eukaryota</taxon>
        <taxon>Metazoa</taxon>
        <taxon>Ecdysozoa</taxon>
        <taxon>Arthropoda</taxon>
        <taxon>Chelicerata</taxon>
        <taxon>Arachnida</taxon>
        <taxon>Araneae</taxon>
        <taxon>Araneomorphae</taxon>
        <taxon>Entelegynae</taxon>
        <taxon>Araneoidea</taxon>
        <taxon>Araneidae</taxon>
        <taxon>Caerostris</taxon>
    </lineage>
</organism>
<dbReference type="GO" id="GO:0008270">
    <property type="term" value="F:zinc ion binding"/>
    <property type="evidence" value="ECO:0007669"/>
    <property type="project" value="UniProtKB-KW"/>
</dbReference>
<keyword evidence="9" id="KW-1185">Reference proteome</keyword>
<dbReference type="Proteomes" id="UP001054945">
    <property type="component" value="Unassembled WGS sequence"/>
</dbReference>
<evidence type="ECO:0000256" key="2">
    <source>
        <dbReference type="ARBA" id="ARBA00022771"/>
    </source>
</evidence>
<dbReference type="InterPro" id="IPR052639">
    <property type="entry name" value="TRAIP_ubiq-protein_ligase"/>
</dbReference>
<dbReference type="SMART" id="SM00184">
    <property type="entry name" value="RING"/>
    <property type="match status" value="1"/>
</dbReference>
<dbReference type="InterPro" id="IPR001841">
    <property type="entry name" value="Znf_RING"/>
</dbReference>
<comment type="caution">
    <text evidence="8">The sequence shown here is derived from an EMBL/GenBank/DDBJ whole genome shotgun (WGS) entry which is preliminary data.</text>
</comment>
<dbReference type="Gene3D" id="3.30.40.10">
    <property type="entry name" value="Zinc/RING finger domain, C3HC4 (zinc finger)"/>
    <property type="match status" value="1"/>
</dbReference>
<reference evidence="8 9" key="1">
    <citation type="submission" date="2021-06" db="EMBL/GenBank/DDBJ databases">
        <title>Caerostris extrusa draft genome.</title>
        <authorList>
            <person name="Kono N."/>
            <person name="Arakawa K."/>
        </authorList>
    </citation>
    <scope>NUCLEOTIDE SEQUENCE [LARGE SCALE GENOMIC DNA]</scope>
</reference>
<dbReference type="GO" id="GO:0031297">
    <property type="term" value="P:replication fork processing"/>
    <property type="evidence" value="ECO:0007669"/>
    <property type="project" value="TreeGrafter"/>
</dbReference>
<dbReference type="GO" id="GO:0005634">
    <property type="term" value="C:nucleus"/>
    <property type="evidence" value="ECO:0007669"/>
    <property type="project" value="TreeGrafter"/>
</dbReference>
<feature type="compositionally biased region" description="Polar residues" evidence="6">
    <location>
        <begin position="269"/>
        <end position="291"/>
    </location>
</feature>
<feature type="region of interest" description="Disordered" evidence="6">
    <location>
        <begin position="269"/>
        <end position="296"/>
    </location>
</feature>
<protein>
    <submittedName>
        <fullName evidence="8">E3 ubiquitin-protein ligase TRAIP</fullName>
    </submittedName>
</protein>
<evidence type="ECO:0000256" key="6">
    <source>
        <dbReference type="SAM" id="MobiDB-lite"/>
    </source>
</evidence>
<dbReference type="PROSITE" id="PS50089">
    <property type="entry name" value="ZF_RING_2"/>
    <property type="match status" value="1"/>
</dbReference>
<dbReference type="GO" id="GO:0061630">
    <property type="term" value="F:ubiquitin protein ligase activity"/>
    <property type="evidence" value="ECO:0007669"/>
    <property type="project" value="TreeGrafter"/>
</dbReference>
<dbReference type="InterPro" id="IPR013083">
    <property type="entry name" value="Znf_RING/FYVE/PHD"/>
</dbReference>
<dbReference type="SMART" id="SM00744">
    <property type="entry name" value="RINGv"/>
    <property type="match status" value="1"/>
</dbReference>
<keyword evidence="3" id="KW-0862">Zinc</keyword>
<dbReference type="PANTHER" id="PTHR46569:SF1">
    <property type="entry name" value="E3 UBIQUITIN-PROTEIN LIGASE RFWD3-RELATED"/>
    <property type="match status" value="1"/>
</dbReference>
<dbReference type="AlphaFoldDB" id="A0AAV4RJ07"/>
<evidence type="ECO:0000256" key="5">
    <source>
        <dbReference type="SAM" id="Coils"/>
    </source>
</evidence>
<dbReference type="SUPFAM" id="SSF57850">
    <property type="entry name" value="RING/U-box"/>
    <property type="match status" value="1"/>
</dbReference>
<keyword evidence="1" id="KW-0479">Metal-binding</keyword>
<evidence type="ECO:0000313" key="8">
    <source>
        <dbReference type="EMBL" id="GIY21690.1"/>
    </source>
</evidence>
<evidence type="ECO:0000259" key="7">
    <source>
        <dbReference type="PROSITE" id="PS50089"/>
    </source>
</evidence>
<sequence>MRCSCVICTDLYDTGKDIVTIPCGHVFHFKCLTKWIDRSKTCPQCRSHVISKDIKKLYFNIALDNDLHASNLENRLSTLKAELSEKDIELNESKKKIKHLQLHATVVEKTLSDMHQNHLRFEHDVSIYKVKLRNMAILENNLQRLKQENDNLMKELENLNSVKIIVASCQKDVEDVLKKMQIELSAECGHSAAVRMATYCSVIKREFFRVVDEKNQLRNEVAYTKKRLGLVKADLQALKKKFSFVPSDYDSMDSPLSLWDNFEKNTPKSHTIPSSSFSTPKTEISNSNLPSKETKNEELTPISVNFSAKKKTKIGVLVVEKENDEDSVSRVDYDGLGGHRHVIMGMGRKQHLGKLISRKKP</sequence>
<name>A0AAV4RJ07_CAEEX</name>
<gene>
    <name evidence="8" type="primary">Traip</name>
    <name evidence="8" type="ORF">CEXT_121441</name>
</gene>
<dbReference type="GO" id="GO:0016567">
    <property type="term" value="P:protein ubiquitination"/>
    <property type="evidence" value="ECO:0007669"/>
    <property type="project" value="TreeGrafter"/>
</dbReference>
<dbReference type="GO" id="GO:0090734">
    <property type="term" value="C:site of DNA damage"/>
    <property type="evidence" value="ECO:0007669"/>
    <property type="project" value="TreeGrafter"/>
</dbReference>
<dbReference type="Pfam" id="PF13639">
    <property type="entry name" value="zf-RING_2"/>
    <property type="match status" value="1"/>
</dbReference>
<dbReference type="InterPro" id="IPR011016">
    <property type="entry name" value="Znf_RING-CH"/>
</dbReference>
<feature type="domain" description="RING-type" evidence="7">
    <location>
        <begin position="5"/>
        <end position="46"/>
    </location>
</feature>